<evidence type="ECO:0000313" key="2">
    <source>
        <dbReference type="WBParaSite" id="GPLIN_000112100"/>
    </source>
</evidence>
<protein>
    <submittedName>
        <fullName evidence="2">Uncharacterized protein</fullName>
    </submittedName>
</protein>
<reference evidence="1" key="1">
    <citation type="submission" date="2013-12" db="EMBL/GenBank/DDBJ databases">
        <authorList>
            <person name="Aslett M."/>
        </authorList>
    </citation>
    <scope>NUCLEOTIDE SEQUENCE [LARGE SCALE GENOMIC DNA]</scope>
    <source>
        <strain evidence="1">Lindley</strain>
    </source>
</reference>
<reference evidence="2" key="3">
    <citation type="submission" date="2016-06" db="UniProtKB">
        <authorList>
            <consortium name="WormBaseParasite"/>
        </authorList>
    </citation>
    <scope>IDENTIFICATION</scope>
</reference>
<dbReference type="WBParaSite" id="GPLIN_000112100">
    <property type="protein sequence ID" value="GPLIN_000112100"/>
    <property type="gene ID" value="GPLIN_000112100"/>
</dbReference>
<proteinExistence type="predicted"/>
<evidence type="ECO:0000313" key="1">
    <source>
        <dbReference type="Proteomes" id="UP000050741"/>
    </source>
</evidence>
<sequence>MFILCKQSRQQRWGGYNVEELLRLNCASANAIVKNNAAQQRLQGPICSGINCCAINPFLLNRFGHLTNPPTEEEPSRNFSL</sequence>
<dbReference type="AlphaFoldDB" id="A0A183BKJ0"/>
<organism evidence="1 2">
    <name type="scientific">Globodera pallida</name>
    <name type="common">Potato cyst nematode worm</name>
    <name type="synonym">Heterodera pallida</name>
    <dbReference type="NCBI Taxonomy" id="36090"/>
    <lineage>
        <taxon>Eukaryota</taxon>
        <taxon>Metazoa</taxon>
        <taxon>Ecdysozoa</taxon>
        <taxon>Nematoda</taxon>
        <taxon>Chromadorea</taxon>
        <taxon>Rhabditida</taxon>
        <taxon>Tylenchina</taxon>
        <taxon>Tylenchomorpha</taxon>
        <taxon>Tylenchoidea</taxon>
        <taxon>Heteroderidae</taxon>
        <taxon>Heteroderinae</taxon>
        <taxon>Globodera</taxon>
    </lineage>
</organism>
<accession>A0A183BKJ0</accession>
<reference evidence="1" key="2">
    <citation type="submission" date="2014-05" db="EMBL/GenBank/DDBJ databases">
        <title>The genome and life-stage specific transcriptomes of Globodera pallida elucidate key aspects of plant parasitism by a cyst nematode.</title>
        <authorList>
            <person name="Cotton J.A."/>
            <person name="Lilley C.J."/>
            <person name="Jones L.M."/>
            <person name="Kikuchi T."/>
            <person name="Reid A.J."/>
            <person name="Thorpe P."/>
            <person name="Tsai I.J."/>
            <person name="Beasley H."/>
            <person name="Blok V."/>
            <person name="Cock P.J.A."/>
            <person name="Van den Akker S.E."/>
            <person name="Holroyd N."/>
            <person name="Hunt M."/>
            <person name="Mantelin S."/>
            <person name="Naghra H."/>
            <person name="Pain A."/>
            <person name="Palomares-Rius J.E."/>
            <person name="Zarowiecki M."/>
            <person name="Berriman M."/>
            <person name="Jones J.T."/>
            <person name="Urwin P.E."/>
        </authorList>
    </citation>
    <scope>NUCLEOTIDE SEQUENCE [LARGE SCALE GENOMIC DNA]</scope>
    <source>
        <strain evidence="1">Lindley</strain>
    </source>
</reference>
<dbReference type="Proteomes" id="UP000050741">
    <property type="component" value="Unassembled WGS sequence"/>
</dbReference>
<keyword evidence="1" id="KW-1185">Reference proteome</keyword>
<name>A0A183BKJ0_GLOPA</name>